<reference evidence="4 6" key="2">
    <citation type="submission" date="2019-07" db="EMBL/GenBank/DDBJ databases">
        <title>Genomic Encyclopedia of Archaeal and Bacterial Type Strains, Phase II (KMG-II): from individual species to whole genera.</title>
        <authorList>
            <person name="Goeker M."/>
        </authorList>
    </citation>
    <scope>NUCLEOTIDE SEQUENCE [LARGE SCALE GENOMIC DNA]</scope>
    <source>
        <strain evidence="4 6">DSM 3754</strain>
    </source>
</reference>
<organism evidence="3 5">
    <name type="scientific">Halobacterium salinarum (strain ATCC 33171 / DSM 3754 / JCM 8978 / NBRC 102687 / NCIMB 764 / 91-R6)</name>
    <dbReference type="NCBI Taxonomy" id="2597657"/>
    <lineage>
        <taxon>Archaea</taxon>
        <taxon>Methanobacteriati</taxon>
        <taxon>Methanobacteriota</taxon>
        <taxon>Stenosarchaea group</taxon>
        <taxon>Halobacteria</taxon>
        <taxon>Halobacteriales</taxon>
        <taxon>Halobacteriaceae</taxon>
        <taxon>Halobacterium</taxon>
    </lineage>
</organism>
<dbReference type="Proteomes" id="UP000296216">
    <property type="component" value="Chromosome"/>
</dbReference>
<protein>
    <submittedName>
        <fullName evidence="3">HTH domain protein</fullName>
    </submittedName>
</protein>
<dbReference type="InterPro" id="IPR036390">
    <property type="entry name" value="WH_DNA-bd_sf"/>
</dbReference>
<dbReference type="Pfam" id="PF25213">
    <property type="entry name" value="HVO_A0261_N"/>
    <property type="match status" value="1"/>
</dbReference>
<dbReference type="EMBL" id="CP038631">
    <property type="protein sequence ID" value="QCC43869.1"/>
    <property type="molecule type" value="Genomic_DNA"/>
</dbReference>
<gene>
    <name evidence="4" type="ORF">APQ99_00892</name>
    <name evidence="3" type="ORF">HBSAL_00610</name>
</gene>
<proteinExistence type="predicted"/>
<name>A0A4D6GQB0_HALS9</name>
<dbReference type="Proteomes" id="UP000323075">
    <property type="component" value="Unassembled WGS sequence"/>
</dbReference>
<evidence type="ECO:0000313" key="3">
    <source>
        <dbReference type="EMBL" id="QCC43869.1"/>
    </source>
</evidence>
<sequence>MNDTTDACTAPHDDCGIAGETLETVAFLARSEHRLGVLALLDGTAQTRSDLEAHTDATRVTLSRVLNDLTERSLIEHDPSSNAYTLTQFGALVYRDFDRLLGTVAVGQALPSVINRLPVDWFGFDLQCLAGSEHVGTEQADPLAAARVVAGAVGAADSCRSLLGTFISLPMYTFGEAVRKGTAPSVTVIADAEVAATMTEDAALRERWEAIEAGTDRTTYYRIGERVPCSVDLIDGETVFLTVNRHQDAGFDVLRSTHPDVVAWAHATIESMQAGAVPLSQAARADD</sequence>
<dbReference type="InterPro" id="IPR013561">
    <property type="entry name" value="FilR1_middle_dom"/>
</dbReference>
<evidence type="ECO:0000313" key="4">
    <source>
        <dbReference type="EMBL" id="TYO82364.1"/>
    </source>
</evidence>
<dbReference type="GeneID" id="39853997"/>
<evidence type="ECO:0000259" key="1">
    <source>
        <dbReference type="Pfam" id="PF08350"/>
    </source>
</evidence>
<evidence type="ECO:0000313" key="6">
    <source>
        <dbReference type="Proteomes" id="UP000323075"/>
    </source>
</evidence>
<dbReference type="InterPro" id="IPR057527">
    <property type="entry name" value="HVO_A0261-like_N"/>
</dbReference>
<evidence type="ECO:0000259" key="2">
    <source>
        <dbReference type="Pfam" id="PF25213"/>
    </source>
</evidence>
<dbReference type="Pfam" id="PF08350">
    <property type="entry name" value="FilR1_middle"/>
    <property type="match status" value="1"/>
</dbReference>
<reference evidence="3" key="3">
    <citation type="journal article" name="MicrobiologyOpen">
        <title>Whole-genome comparison between the type strain of Halobacterium salinarum (DSM 3754(T)) and the laboratory strains R1 and NRC-1.</title>
        <authorList>
            <person name="Pfeiffer F."/>
            <person name="Losensky G."/>
            <person name="Marchfelder A."/>
            <person name="Habermann B."/>
            <person name="Dyall-Smith M."/>
        </authorList>
    </citation>
    <scope>NUCLEOTIDE SEQUENCE</scope>
    <source>
        <strain evidence="3">91-R6</strain>
    </source>
</reference>
<dbReference type="SUPFAM" id="SSF46785">
    <property type="entry name" value="Winged helix' DNA-binding domain"/>
    <property type="match status" value="1"/>
</dbReference>
<reference evidence="3 5" key="1">
    <citation type="journal article" date="2019" name="Microbiol. Resour. Announc.">
        <title>The Genome Sequence of the Halobacterium salinarum Type Strain Is Closely Related to That of Laboratory Strains NRC-1 and R1.</title>
        <authorList>
            <person name="Pfeiffer F."/>
            <person name="Marchfelder A."/>
            <person name="Habermann B."/>
            <person name="Dyall-Smith M.L."/>
        </authorList>
    </citation>
    <scope>NUCLEOTIDE SEQUENCE [LARGE SCALE GENOMIC DNA]</scope>
    <source>
        <strain evidence="3">91-R6</strain>
        <strain evidence="5">ATCC 33171 / DSM 3754 / JCM 8978 / NBRC 102687 / NCIMB 764 / 91-R6</strain>
    </source>
</reference>
<evidence type="ECO:0000313" key="5">
    <source>
        <dbReference type="Proteomes" id="UP000296216"/>
    </source>
</evidence>
<dbReference type="EMBL" id="VRYN01000001">
    <property type="protein sequence ID" value="TYO82364.1"/>
    <property type="molecule type" value="Genomic_DNA"/>
</dbReference>
<feature type="domain" description="Methanogenesis regulatory protein FilR1 middle" evidence="1">
    <location>
        <begin position="145"/>
        <end position="272"/>
    </location>
</feature>
<accession>A0A4D6GQB0</accession>
<dbReference type="AlphaFoldDB" id="A0A4D6GQB0"/>
<feature type="domain" description="HVO-A0261-like N-terminal" evidence="2">
    <location>
        <begin position="23"/>
        <end position="106"/>
    </location>
</feature>
<dbReference type="RefSeq" id="WP_244289000.1">
    <property type="nucleotide sequence ID" value="NZ_VRYN01000001.1"/>
</dbReference>